<gene>
    <name evidence="3" type="ORF">HPBE_LOCUS18659</name>
</gene>
<evidence type="ECO:0000313" key="3">
    <source>
        <dbReference type="EMBL" id="VDP12448.1"/>
    </source>
</evidence>
<dbReference type="EMBL" id="UZAH01030833">
    <property type="protein sequence ID" value="VDP12448.1"/>
    <property type="molecule type" value="Genomic_DNA"/>
</dbReference>
<dbReference type="InterPro" id="IPR018202">
    <property type="entry name" value="Ser_caboxypep_ser_AS"/>
</dbReference>
<reference evidence="3" key="1">
    <citation type="submission" date="2018-11" db="EMBL/GenBank/DDBJ databases">
        <authorList>
            <consortium name="Pathogen Informatics"/>
        </authorList>
    </citation>
    <scope>NUCLEOTIDE SEQUENCE [LARGE SCALE GENOMIC DNA]</scope>
</reference>
<dbReference type="Pfam" id="PF00450">
    <property type="entry name" value="Peptidase_S10"/>
    <property type="match status" value="1"/>
</dbReference>
<protein>
    <recommendedName>
        <fullName evidence="2">Carboxypeptidase</fullName>
        <ecNumber evidence="2">3.4.16.-</ecNumber>
    </recommendedName>
</protein>
<proteinExistence type="inferred from homology"/>
<dbReference type="PROSITE" id="PS00131">
    <property type="entry name" value="CARBOXYPEPT_SER_SER"/>
    <property type="match status" value="1"/>
</dbReference>
<dbReference type="PANTHER" id="PTHR11802">
    <property type="entry name" value="SERINE PROTEASE FAMILY S10 SERINE CARBOXYPEPTIDASE"/>
    <property type="match status" value="1"/>
</dbReference>
<dbReference type="EC" id="3.4.16.-" evidence="2"/>
<keyword evidence="2" id="KW-0645">Protease</keyword>
<evidence type="ECO:0000256" key="2">
    <source>
        <dbReference type="RuleBase" id="RU361156"/>
    </source>
</evidence>
<dbReference type="AlphaFoldDB" id="A0A3P8BSJ0"/>
<dbReference type="PRINTS" id="PR00724">
    <property type="entry name" value="CRBOXYPTASEC"/>
</dbReference>
<keyword evidence="2" id="KW-0121">Carboxypeptidase</keyword>
<name>A0A3P8BSJ0_HELPZ</name>
<dbReference type="OrthoDB" id="443318at2759"/>
<dbReference type="GO" id="GO:0006508">
    <property type="term" value="P:proteolysis"/>
    <property type="evidence" value="ECO:0007669"/>
    <property type="project" value="UniProtKB-KW"/>
</dbReference>
<sequence>MTESRSDPATDPLIVWFNGGPGCSSYVGLFEELGPFYVNYEGASLYENVYAWNTKANVLYLESPIGVGFSYDTKQDGYSAADDDQTAGQNYAALKDFFSRVQTRYNNRTFFLAGESYAGVYIPMLAKLLVKGINEGDFPNQNFQGAAIGNGFMNVKHLYNSIVLWSAFHGRVQIDDWERIKAACKTGTETDVEKYDFTQFMTTVNGMDFEADTSECGRLIAPLISRDGFFGYDYDSYNYYQDCYQSTYDIPSNRKWQTPVLARRRRPPMEKSYVFDGTSSMGNNAAVKPFLFKNRKYLLRTDDAA</sequence>
<dbReference type="Gene3D" id="3.40.50.1820">
    <property type="entry name" value="alpha/beta hydrolase"/>
    <property type="match status" value="1"/>
</dbReference>
<evidence type="ECO:0000256" key="1">
    <source>
        <dbReference type="ARBA" id="ARBA00009431"/>
    </source>
</evidence>
<dbReference type="PANTHER" id="PTHR11802:SF70">
    <property type="entry name" value="SERINE CARBOXYPEPTIDASE CTSA-3.1"/>
    <property type="match status" value="1"/>
</dbReference>
<keyword evidence="2" id="KW-0378">Hydrolase</keyword>
<accession>A0A3P8BSJ0</accession>
<dbReference type="SUPFAM" id="SSF53474">
    <property type="entry name" value="alpha/beta-Hydrolases"/>
    <property type="match status" value="1"/>
</dbReference>
<dbReference type="GO" id="GO:0004185">
    <property type="term" value="F:serine-type carboxypeptidase activity"/>
    <property type="evidence" value="ECO:0007669"/>
    <property type="project" value="UniProtKB-UniRule"/>
</dbReference>
<comment type="similarity">
    <text evidence="1 2">Belongs to the peptidase S10 family.</text>
</comment>
<dbReference type="InterPro" id="IPR029058">
    <property type="entry name" value="AB_hydrolase_fold"/>
</dbReference>
<dbReference type="InterPro" id="IPR001563">
    <property type="entry name" value="Peptidase_S10"/>
</dbReference>
<organism evidence="3">
    <name type="scientific">Heligmosomoides polygyrus</name>
    <name type="common">Parasitic roundworm</name>
    <dbReference type="NCBI Taxonomy" id="6339"/>
    <lineage>
        <taxon>Eukaryota</taxon>
        <taxon>Metazoa</taxon>
        <taxon>Ecdysozoa</taxon>
        <taxon>Nematoda</taxon>
        <taxon>Chromadorea</taxon>
        <taxon>Rhabditida</taxon>
        <taxon>Rhabditina</taxon>
        <taxon>Rhabditomorpha</taxon>
        <taxon>Strongyloidea</taxon>
        <taxon>Heligmosomidae</taxon>
        <taxon>Heligmosomoides</taxon>
    </lineage>
</organism>